<dbReference type="InterPro" id="IPR013328">
    <property type="entry name" value="6PGD_dom2"/>
</dbReference>
<dbReference type="AlphaFoldDB" id="A0A9N9MB10"/>
<proteinExistence type="inferred from homology"/>
<keyword evidence="9" id="KW-1185">Reference proteome</keyword>
<dbReference type="GO" id="GO:0140673">
    <property type="term" value="P:transcription elongation-coupled chromatin remodeling"/>
    <property type="evidence" value="ECO:0007669"/>
    <property type="project" value="TreeGrafter"/>
</dbReference>
<dbReference type="GO" id="GO:0031491">
    <property type="term" value="F:nucleosome binding"/>
    <property type="evidence" value="ECO:0007669"/>
    <property type="project" value="TreeGrafter"/>
</dbReference>
<evidence type="ECO:0000256" key="4">
    <source>
        <dbReference type="ARBA" id="ARBA00030287"/>
    </source>
</evidence>
<dbReference type="InterPro" id="IPR051265">
    <property type="entry name" value="HIBADH-related_NP60_sf"/>
</dbReference>
<feature type="region of interest" description="Disordered" evidence="6">
    <location>
        <begin position="114"/>
        <end position="143"/>
    </location>
</feature>
<evidence type="ECO:0000256" key="3">
    <source>
        <dbReference type="ARBA" id="ARBA00022454"/>
    </source>
</evidence>
<comment type="similarity">
    <text evidence="2">Belongs to the HIBADH-related family. NP60 subfamily.</text>
</comment>
<dbReference type="GO" id="GO:0000785">
    <property type="term" value="C:chromatin"/>
    <property type="evidence" value="ECO:0007669"/>
    <property type="project" value="TreeGrafter"/>
</dbReference>
<protein>
    <recommendedName>
        <fullName evidence="5">Cytokine-like nuclear factor N-PAC</fullName>
    </recommendedName>
    <alternativeName>
        <fullName evidence="4">Glyoxylate reductase 1 homolog</fullName>
    </alternativeName>
</protein>
<dbReference type="OrthoDB" id="6727154at2759"/>
<dbReference type="SMART" id="SM00293">
    <property type="entry name" value="PWWP"/>
    <property type="match status" value="1"/>
</dbReference>
<evidence type="ECO:0000259" key="7">
    <source>
        <dbReference type="PROSITE" id="PS50812"/>
    </source>
</evidence>
<dbReference type="Proteomes" id="UP001152799">
    <property type="component" value="Chromosome 1"/>
</dbReference>
<dbReference type="GO" id="GO:0003677">
    <property type="term" value="F:DNA binding"/>
    <property type="evidence" value="ECO:0007669"/>
    <property type="project" value="TreeGrafter"/>
</dbReference>
<dbReference type="EMBL" id="OU892277">
    <property type="protein sequence ID" value="CAG9761111.1"/>
    <property type="molecule type" value="Genomic_DNA"/>
</dbReference>
<dbReference type="SUPFAM" id="SSF63748">
    <property type="entry name" value="Tudor/PWWP/MBT"/>
    <property type="match status" value="1"/>
</dbReference>
<reference evidence="8" key="1">
    <citation type="submission" date="2022-01" db="EMBL/GenBank/DDBJ databases">
        <authorList>
            <person name="King R."/>
        </authorList>
    </citation>
    <scope>NUCLEOTIDE SEQUENCE</scope>
</reference>
<sequence length="457" mass="51558">MNKTKTKKYRVKENDPVWAKMNGLCHWPAIVTKKTMTSSNSSKFLRWVYFLDHHKYAWVEDTNIKPYEEFKRHFGRKSVEPAMKEMEKIIANKTRDPKYKVIFPIHVKKEKSNAVTKKRSVPKRECNTPKPKKEAKLSIPASSSDKKNLLQPVNLSAHRVVTSKKFFGILASNVNYARGIIKKLISSGHQLYIWSPSFLITQEMRGYAEQQGSFLRICDNQSEVVKHSQIIFSCLLNPEEAEAMINRIDSNEESLNGKGYVEMTTIGPKLSQDFNELVTNKGGVYLEAMLQGDKQDSNEGDLIVLAAGSEQLFNDCMSCFGSMSREVFLLGRVGSASGLHIVCQMMRGVLVSCLAEGFALADRCGVDLDAFNHIFKQTCMISEYLKKKGDKLAKTSFVEVDEPLQKLHQDLIQGLDLSDTIGASSQMAAMVNEQLKRSIRRGHADMDVASVYAGIRY</sequence>
<accession>A0A9N9MB10</accession>
<dbReference type="GO" id="GO:0050661">
    <property type="term" value="F:NADP binding"/>
    <property type="evidence" value="ECO:0007669"/>
    <property type="project" value="InterPro"/>
</dbReference>
<dbReference type="InterPro" id="IPR006115">
    <property type="entry name" value="6PGDH_NADP-bd"/>
</dbReference>
<dbReference type="GO" id="GO:0051287">
    <property type="term" value="F:NAD binding"/>
    <property type="evidence" value="ECO:0007669"/>
    <property type="project" value="InterPro"/>
</dbReference>
<evidence type="ECO:0000256" key="1">
    <source>
        <dbReference type="ARBA" id="ARBA00004286"/>
    </source>
</evidence>
<dbReference type="Pfam" id="PF03446">
    <property type="entry name" value="NAD_binding_2"/>
    <property type="match status" value="1"/>
</dbReference>
<keyword evidence="3" id="KW-0158">Chromosome</keyword>
<feature type="compositionally biased region" description="Basic and acidic residues" evidence="6">
    <location>
        <begin position="122"/>
        <end position="136"/>
    </location>
</feature>
<dbReference type="PROSITE" id="PS50812">
    <property type="entry name" value="PWWP"/>
    <property type="match status" value="1"/>
</dbReference>
<dbReference type="Pfam" id="PF00855">
    <property type="entry name" value="PWWP"/>
    <property type="match status" value="1"/>
</dbReference>
<dbReference type="InterPro" id="IPR036291">
    <property type="entry name" value="NAD(P)-bd_dom_sf"/>
</dbReference>
<evidence type="ECO:0000256" key="5">
    <source>
        <dbReference type="ARBA" id="ARBA00034140"/>
    </source>
</evidence>
<organism evidence="8 9">
    <name type="scientific">Ceutorhynchus assimilis</name>
    <name type="common">cabbage seed weevil</name>
    <dbReference type="NCBI Taxonomy" id="467358"/>
    <lineage>
        <taxon>Eukaryota</taxon>
        <taxon>Metazoa</taxon>
        <taxon>Ecdysozoa</taxon>
        <taxon>Arthropoda</taxon>
        <taxon>Hexapoda</taxon>
        <taxon>Insecta</taxon>
        <taxon>Pterygota</taxon>
        <taxon>Neoptera</taxon>
        <taxon>Endopterygota</taxon>
        <taxon>Coleoptera</taxon>
        <taxon>Polyphaga</taxon>
        <taxon>Cucujiformia</taxon>
        <taxon>Curculionidae</taxon>
        <taxon>Ceutorhynchinae</taxon>
        <taxon>Ceutorhynchus</taxon>
    </lineage>
</organism>
<dbReference type="PANTHER" id="PTHR43580:SF2">
    <property type="entry name" value="CYTOKINE-LIKE NUCLEAR FACTOR N-PAC"/>
    <property type="match status" value="1"/>
</dbReference>
<dbReference type="Gene3D" id="2.30.30.140">
    <property type="match status" value="1"/>
</dbReference>
<evidence type="ECO:0000256" key="2">
    <source>
        <dbReference type="ARBA" id="ARBA00007598"/>
    </source>
</evidence>
<dbReference type="InterPro" id="IPR008927">
    <property type="entry name" value="6-PGluconate_DH-like_C_sf"/>
</dbReference>
<evidence type="ECO:0000313" key="8">
    <source>
        <dbReference type="EMBL" id="CAG9761111.1"/>
    </source>
</evidence>
<dbReference type="Gene3D" id="1.10.1040.10">
    <property type="entry name" value="N-(1-d-carboxylethyl)-l-norvaline Dehydrogenase, domain 2"/>
    <property type="match status" value="1"/>
</dbReference>
<evidence type="ECO:0000256" key="6">
    <source>
        <dbReference type="SAM" id="MobiDB-lite"/>
    </source>
</evidence>
<dbReference type="InterPro" id="IPR000313">
    <property type="entry name" value="PWWP_dom"/>
</dbReference>
<evidence type="ECO:0000313" key="9">
    <source>
        <dbReference type="Proteomes" id="UP001152799"/>
    </source>
</evidence>
<dbReference type="InterPro" id="IPR029154">
    <property type="entry name" value="HIBADH-like_NADP-bd"/>
</dbReference>
<feature type="domain" description="PWWP" evidence="7">
    <location>
        <begin position="13"/>
        <end position="70"/>
    </location>
</feature>
<dbReference type="Pfam" id="PF14833">
    <property type="entry name" value="NAD_binding_11"/>
    <property type="match status" value="1"/>
</dbReference>
<dbReference type="Gene3D" id="3.40.50.720">
    <property type="entry name" value="NAD(P)-binding Rossmann-like Domain"/>
    <property type="match status" value="1"/>
</dbReference>
<dbReference type="SUPFAM" id="SSF48179">
    <property type="entry name" value="6-phosphogluconate dehydrogenase C-terminal domain-like"/>
    <property type="match status" value="1"/>
</dbReference>
<name>A0A9N9MB10_9CUCU</name>
<gene>
    <name evidence="8" type="ORF">CEUTPL_LOCUS1822</name>
</gene>
<dbReference type="SUPFAM" id="SSF51735">
    <property type="entry name" value="NAD(P)-binding Rossmann-fold domains"/>
    <property type="match status" value="1"/>
</dbReference>
<comment type="subcellular location">
    <subcellularLocation>
        <location evidence="1">Chromosome</location>
    </subcellularLocation>
</comment>
<dbReference type="PANTHER" id="PTHR43580">
    <property type="entry name" value="OXIDOREDUCTASE GLYR1-RELATED"/>
    <property type="match status" value="1"/>
</dbReference>